<dbReference type="SMART" id="SM00710">
    <property type="entry name" value="PbH1"/>
    <property type="match status" value="4"/>
</dbReference>
<proteinExistence type="predicted"/>
<dbReference type="InterPro" id="IPR059226">
    <property type="entry name" value="Choice_anch_Q_dom"/>
</dbReference>
<dbReference type="InterPro" id="IPR003368">
    <property type="entry name" value="POMP_repeat"/>
</dbReference>
<evidence type="ECO:0000313" key="9">
    <source>
        <dbReference type="EMBL" id="GHB53087.1"/>
    </source>
</evidence>
<dbReference type="InterPro" id="IPR006626">
    <property type="entry name" value="PbH1"/>
</dbReference>
<dbReference type="Pfam" id="PF02415">
    <property type="entry name" value="Chlam_PMP"/>
    <property type="match status" value="1"/>
</dbReference>
<evidence type="ECO:0000256" key="4">
    <source>
        <dbReference type="ARBA" id="ARBA00022525"/>
    </source>
</evidence>
<feature type="chain" id="PRO_5035321823" evidence="8">
    <location>
        <begin position="20"/>
        <end position="905"/>
    </location>
</feature>
<keyword evidence="6" id="KW-0472">Membrane</keyword>
<evidence type="ECO:0000256" key="5">
    <source>
        <dbReference type="ARBA" id="ARBA00022729"/>
    </source>
</evidence>
<evidence type="ECO:0000256" key="8">
    <source>
        <dbReference type="SAM" id="SignalP"/>
    </source>
</evidence>
<dbReference type="AlphaFoldDB" id="A0A8J3D682"/>
<keyword evidence="5 8" id="KW-0732">Signal</keyword>
<reference evidence="9 10" key="1">
    <citation type="journal article" date="2014" name="Int. J. Syst. Evol. Microbiol.">
        <title>Complete genome sequence of Corynebacterium casei LMG S-19264T (=DSM 44701T), isolated from a smear-ripened cheese.</title>
        <authorList>
            <consortium name="US DOE Joint Genome Institute (JGI-PGF)"/>
            <person name="Walter F."/>
            <person name="Albersmeier A."/>
            <person name="Kalinowski J."/>
            <person name="Ruckert C."/>
        </authorList>
    </citation>
    <scope>NUCLEOTIDE SEQUENCE [LARGE SCALE GENOMIC DNA]</scope>
    <source>
        <strain evidence="9 10">KCTC 12866</strain>
    </source>
</reference>
<protein>
    <submittedName>
        <fullName evidence="9">Uncharacterized protein</fullName>
    </submittedName>
</protein>
<dbReference type="EMBL" id="BMXF01000001">
    <property type="protein sequence ID" value="GHB53087.1"/>
    <property type="molecule type" value="Genomic_DNA"/>
</dbReference>
<keyword evidence="10" id="KW-1185">Reference proteome</keyword>
<dbReference type="GO" id="GO:0005576">
    <property type="term" value="C:extracellular region"/>
    <property type="evidence" value="ECO:0007669"/>
    <property type="project" value="UniProtKB-SubCell"/>
</dbReference>
<evidence type="ECO:0000256" key="1">
    <source>
        <dbReference type="ARBA" id="ARBA00004196"/>
    </source>
</evidence>
<comment type="caution">
    <text evidence="9">The sequence shown here is derived from an EMBL/GenBank/DDBJ whole genome shotgun (WGS) entry which is preliminary data.</text>
</comment>
<feature type="signal peptide" evidence="8">
    <location>
        <begin position="1"/>
        <end position="19"/>
    </location>
</feature>
<dbReference type="InterPro" id="IPR011050">
    <property type="entry name" value="Pectin_lyase_fold/virulence"/>
</dbReference>
<evidence type="ECO:0000256" key="2">
    <source>
        <dbReference type="ARBA" id="ARBA00004442"/>
    </source>
</evidence>
<evidence type="ECO:0000256" key="6">
    <source>
        <dbReference type="ARBA" id="ARBA00023136"/>
    </source>
</evidence>
<dbReference type="NCBIfam" id="NF041518">
    <property type="entry name" value="choice_anch_Q"/>
    <property type="match status" value="1"/>
</dbReference>
<keyword evidence="7" id="KW-0998">Cell outer membrane</keyword>
<dbReference type="Gene3D" id="2.160.20.10">
    <property type="entry name" value="Single-stranded right-handed beta-helix, Pectin lyase-like"/>
    <property type="match status" value="1"/>
</dbReference>
<dbReference type="GO" id="GO:0009279">
    <property type="term" value="C:cell outer membrane"/>
    <property type="evidence" value="ECO:0007669"/>
    <property type="project" value="UniProtKB-SubCell"/>
</dbReference>
<accession>A0A8J3D682</accession>
<name>A0A8J3D682_9BACT</name>
<evidence type="ECO:0000313" key="10">
    <source>
        <dbReference type="Proteomes" id="UP000598271"/>
    </source>
</evidence>
<gene>
    <name evidence="9" type="ORF">GCM10007390_02240</name>
</gene>
<dbReference type="PANTHER" id="PTHR11319:SF35">
    <property type="entry name" value="OUTER MEMBRANE PROTEIN PMPC-RELATED"/>
    <property type="match status" value="1"/>
</dbReference>
<keyword evidence="4" id="KW-0964">Secreted</keyword>
<dbReference type="SUPFAM" id="SSF51126">
    <property type="entry name" value="Pectin lyase-like"/>
    <property type="match status" value="2"/>
</dbReference>
<evidence type="ECO:0000256" key="7">
    <source>
        <dbReference type="ARBA" id="ARBA00023237"/>
    </source>
</evidence>
<dbReference type="PANTHER" id="PTHR11319">
    <property type="entry name" value="G PROTEIN-COUPLED RECEPTOR-RELATED"/>
    <property type="match status" value="1"/>
</dbReference>
<evidence type="ECO:0000256" key="3">
    <source>
        <dbReference type="ARBA" id="ARBA00004613"/>
    </source>
</evidence>
<dbReference type="InterPro" id="IPR012334">
    <property type="entry name" value="Pectin_lyas_fold"/>
</dbReference>
<comment type="subcellular location">
    <subcellularLocation>
        <location evidence="1">Cell envelope</location>
    </subcellularLocation>
    <subcellularLocation>
        <location evidence="2">Cell outer membrane</location>
    </subcellularLocation>
    <subcellularLocation>
        <location evidence="3">Secreted</location>
    </subcellularLocation>
</comment>
<sequence>MRKIYLFLLLAVLALPASATVRYVDANRPDNAGNGLSWATAHKHLQSALSAATDGDQIWVAKGTYKPTTDPNDRTASFVMKEGVAIYGGFTSGQMNLNDRNTDPASNGTVLSGDIDGDGKLSGNSLHIVYNVGVKSYLDGFAISGSNDYDFGYNGVPSKGSAVYIESSSPTINRCLIEKNNSREDGGAIYIKDGNPHISNCTFRGNASGTTGGAIYSSGGSPIITGCFFEFNITTSYDGGAIYLAKAGPSTEIRDCKFASNQSFYSGGAIYKSDGSLKLSNSSFELNKTVFGRSISGGAIVNGGNIRIDNCQFMKNSTAGTGGALFTTGNDCEITNSIFKNNNSLLGGGALQFGGNLVASNCLFQNNTSSFGGAVNIGSGTPRFYNCSFLGNSANAYQNNNIKGGAALYNRGNGSPQLVNCALWDNNGANTFDYEAGSGVLATVTYSVLDASVTGYTSGLGGITYIKVNQSPFISDTDARLRPGSPAIDAGLNSANSTTTDLAGNQRIINGTIDMGAYEFRDPASFVITGVSGVNCQELSPTARQLTFTPTYSGTDGSPITFSVYGELADTQAPGPYSIKLYKDNPTITLIAKQGNGGESRYQYDWLATCGTTPPPPPPTPGNFAITGVSGVNCQELSPTARQLTFTPTYSGADGSPITFSVYGELADTQAPGPYSIRLYKDNPTIALNASQNGKQSRFQYDWLAACGTTPPPPPPVSGFAITGVTGVDCQILSSTARQLTFTPTYQGDNGSPINFSVYGELADTHAPGPYSLRLYIDNPSITLFAFQNGISERVRFEFNWLNVCNTAAARLAVAEEPGSELQVKVLGNPVENGVLKMEVRGAHGQPLTIQLNDLNGRLIDEHRIEQAESVESHSLAISQQAAGILLLRATTPDRSQTVKVLNVR</sequence>
<dbReference type="Proteomes" id="UP000598271">
    <property type="component" value="Unassembled WGS sequence"/>
</dbReference>
<organism evidence="9 10">
    <name type="scientific">Persicitalea jodogahamensis</name>
    <dbReference type="NCBI Taxonomy" id="402147"/>
    <lineage>
        <taxon>Bacteria</taxon>
        <taxon>Pseudomonadati</taxon>
        <taxon>Bacteroidota</taxon>
        <taxon>Cytophagia</taxon>
        <taxon>Cytophagales</taxon>
        <taxon>Spirosomataceae</taxon>
        <taxon>Persicitalea</taxon>
    </lineage>
</organism>
<dbReference type="RefSeq" id="WP_189562518.1">
    <property type="nucleotide sequence ID" value="NZ_BMXF01000001.1"/>
</dbReference>